<evidence type="ECO:0000256" key="3">
    <source>
        <dbReference type="SAM" id="Phobius"/>
    </source>
</evidence>
<keyword evidence="3" id="KW-0812">Transmembrane</keyword>
<organism evidence="5 6">
    <name type="scientific">Aliibacillus thermotolerans</name>
    <dbReference type="NCBI Taxonomy" id="1834418"/>
    <lineage>
        <taxon>Bacteria</taxon>
        <taxon>Bacillati</taxon>
        <taxon>Bacillota</taxon>
        <taxon>Bacilli</taxon>
        <taxon>Bacillales</taxon>
        <taxon>Bacillaceae</taxon>
        <taxon>Aliibacillus</taxon>
    </lineage>
</organism>
<dbReference type="PANTHER" id="PTHR22911:SF79">
    <property type="entry name" value="MOBA-LIKE NTP TRANSFERASE DOMAIN-CONTAINING PROTEIN"/>
    <property type="match status" value="1"/>
</dbReference>
<keyword evidence="3" id="KW-1133">Transmembrane helix</keyword>
<evidence type="ECO:0000313" key="6">
    <source>
        <dbReference type="Proteomes" id="UP001596143"/>
    </source>
</evidence>
<feature type="transmembrane region" description="Helical" evidence="3">
    <location>
        <begin position="95"/>
        <end position="117"/>
    </location>
</feature>
<keyword evidence="3" id="KW-0472">Membrane</keyword>
<dbReference type="Proteomes" id="UP001596143">
    <property type="component" value="Unassembled WGS sequence"/>
</dbReference>
<feature type="transmembrane region" description="Helical" evidence="3">
    <location>
        <begin position="7"/>
        <end position="25"/>
    </location>
</feature>
<feature type="transmembrane region" description="Helical" evidence="3">
    <location>
        <begin position="270"/>
        <end position="287"/>
    </location>
</feature>
<accession>A0ABW0UBA3</accession>
<gene>
    <name evidence="5" type="ORF">ACFPTR_12165</name>
</gene>
<keyword evidence="6" id="KW-1185">Reference proteome</keyword>
<proteinExistence type="inferred from homology"/>
<comment type="similarity">
    <text evidence="2">Belongs to the EamA transporter family.</text>
</comment>
<feature type="domain" description="EamA" evidence="4">
    <location>
        <begin position="156"/>
        <end position="286"/>
    </location>
</feature>
<dbReference type="RefSeq" id="WP_270897912.1">
    <property type="nucleotide sequence ID" value="NZ_JBHSPF010000063.1"/>
</dbReference>
<dbReference type="PANTHER" id="PTHR22911">
    <property type="entry name" value="ACYL-MALONYL CONDENSING ENZYME-RELATED"/>
    <property type="match status" value="1"/>
</dbReference>
<evidence type="ECO:0000256" key="2">
    <source>
        <dbReference type="ARBA" id="ARBA00007362"/>
    </source>
</evidence>
<sequence length="293" mass="32765">MTKKQAYLLAAIGAALWGIIGYFVQGLNEAGFTPWQIVAIRVVFSAIILLCFLAIHYPELLKIQRKDIVYFIGTGIVSFVFFNWCYFTVMEATSLSLAVVLLYTGPLFVTIFSRFLFREILTPRKISALIFTFIGCAFTVGWLPYFQMDISFSLLMIGIGSGFFYSLYTIFGKYASRSYHSLTITTYSFVCASVLMIPTSGLVKDAAIFLKGEVLFYAIGLALFPTVLGYILYTKSLSYIESSRASILTTIEPAVAILTGVMLFGDAFTSWQLFGMILVLSSVFLIAERKKRE</sequence>
<feature type="domain" description="EamA" evidence="4">
    <location>
        <begin position="6"/>
        <end position="140"/>
    </location>
</feature>
<feature type="transmembrane region" description="Helical" evidence="3">
    <location>
        <begin position="126"/>
        <end position="144"/>
    </location>
</feature>
<feature type="transmembrane region" description="Helical" evidence="3">
    <location>
        <begin position="68"/>
        <end position="89"/>
    </location>
</feature>
<evidence type="ECO:0000259" key="4">
    <source>
        <dbReference type="Pfam" id="PF00892"/>
    </source>
</evidence>
<evidence type="ECO:0000256" key="1">
    <source>
        <dbReference type="ARBA" id="ARBA00004127"/>
    </source>
</evidence>
<name>A0ABW0UBA3_9BACI</name>
<feature type="transmembrane region" description="Helical" evidence="3">
    <location>
        <begin position="150"/>
        <end position="170"/>
    </location>
</feature>
<feature type="transmembrane region" description="Helical" evidence="3">
    <location>
        <begin position="214"/>
        <end position="233"/>
    </location>
</feature>
<dbReference type="InterPro" id="IPR000620">
    <property type="entry name" value="EamA_dom"/>
</dbReference>
<evidence type="ECO:0000313" key="5">
    <source>
        <dbReference type="EMBL" id="MFC5629605.1"/>
    </source>
</evidence>
<feature type="transmembrane region" description="Helical" evidence="3">
    <location>
        <begin position="37"/>
        <end position="56"/>
    </location>
</feature>
<comment type="caution">
    <text evidence="5">The sequence shown here is derived from an EMBL/GenBank/DDBJ whole genome shotgun (WGS) entry which is preliminary data.</text>
</comment>
<feature type="transmembrane region" description="Helical" evidence="3">
    <location>
        <begin position="182"/>
        <end position="202"/>
    </location>
</feature>
<dbReference type="EMBL" id="JBHSPF010000063">
    <property type="protein sequence ID" value="MFC5629605.1"/>
    <property type="molecule type" value="Genomic_DNA"/>
</dbReference>
<reference evidence="6" key="1">
    <citation type="journal article" date="2019" name="Int. J. Syst. Evol. Microbiol.">
        <title>The Global Catalogue of Microorganisms (GCM) 10K type strain sequencing project: providing services to taxonomists for standard genome sequencing and annotation.</title>
        <authorList>
            <consortium name="The Broad Institute Genomics Platform"/>
            <consortium name="The Broad Institute Genome Sequencing Center for Infectious Disease"/>
            <person name="Wu L."/>
            <person name="Ma J."/>
        </authorList>
    </citation>
    <scope>NUCLEOTIDE SEQUENCE [LARGE SCALE GENOMIC DNA]</scope>
    <source>
        <strain evidence="6">CGMCC 1.15790</strain>
    </source>
</reference>
<dbReference type="SUPFAM" id="SSF103481">
    <property type="entry name" value="Multidrug resistance efflux transporter EmrE"/>
    <property type="match status" value="2"/>
</dbReference>
<protein>
    <submittedName>
        <fullName evidence="5">DMT family transporter</fullName>
    </submittedName>
</protein>
<comment type="subcellular location">
    <subcellularLocation>
        <location evidence="1">Endomembrane system</location>
        <topology evidence="1">Multi-pass membrane protein</topology>
    </subcellularLocation>
</comment>
<dbReference type="Pfam" id="PF00892">
    <property type="entry name" value="EamA"/>
    <property type="match status" value="2"/>
</dbReference>
<dbReference type="InterPro" id="IPR037185">
    <property type="entry name" value="EmrE-like"/>
</dbReference>
<feature type="transmembrane region" description="Helical" evidence="3">
    <location>
        <begin position="245"/>
        <end position="264"/>
    </location>
</feature>